<evidence type="ECO:0000256" key="12">
    <source>
        <dbReference type="ARBA" id="ARBA00049255"/>
    </source>
</evidence>
<keyword evidence="8 13" id="KW-0067">ATP-binding</keyword>
<evidence type="ECO:0000259" key="14">
    <source>
        <dbReference type="PROSITE" id="PS50862"/>
    </source>
</evidence>
<evidence type="ECO:0000256" key="10">
    <source>
        <dbReference type="ARBA" id="ARBA00022917"/>
    </source>
</evidence>
<accession>A0A2M8KJD4</accession>
<name>A0A2M8KJD4_9BACT</name>
<evidence type="ECO:0000256" key="1">
    <source>
        <dbReference type="ARBA" id="ARBA00004496"/>
    </source>
</evidence>
<evidence type="ECO:0000256" key="4">
    <source>
        <dbReference type="ARBA" id="ARBA00022490"/>
    </source>
</evidence>
<gene>
    <name evidence="13" type="primary">pheS</name>
    <name evidence="15" type="ORF">COU85_00555</name>
</gene>
<evidence type="ECO:0000256" key="8">
    <source>
        <dbReference type="ARBA" id="ARBA00022840"/>
    </source>
</evidence>
<comment type="subunit">
    <text evidence="3 13">Tetramer of two alpha and two beta subunits.</text>
</comment>
<dbReference type="PANTHER" id="PTHR11538:SF41">
    <property type="entry name" value="PHENYLALANINE--TRNA LIGASE, MITOCHONDRIAL"/>
    <property type="match status" value="1"/>
</dbReference>
<proteinExistence type="inferred from homology"/>
<dbReference type="SUPFAM" id="SSF46589">
    <property type="entry name" value="tRNA-binding arm"/>
    <property type="match status" value="1"/>
</dbReference>
<dbReference type="InterPro" id="IPR004529">
    <property type="entry name" value="Phe-tRNA-synth_IIc_asu"/>
</dbReference>
<comment type="catalytic activity">
    <reaction evidence="12 13">
        <text>tRNA(Phe) + L-phenylalanine + ATP = L-phenylalanyl-tRNA(Phe) + AMP + diphosphate + H(+)</text>
        <dbReference type="Rhea" id="RHEA:19413"/>
        <dbReference type="Rhea" id="RHEA-COMP:9668"/>
        <dbReference type="Rhea" id="RHEA-COMP:9699"/>
        <dbReference type="ChEBI" id="CHEBI:15378"/>
        <dbReference type="ChEBI" id="CHEBI:30616"/>
        <dbReference type="ChEBI" id="CHEBI:33019"/>
        <dbReference type="ChEBI" id="CHEBI:58095"/>
        <dbReference type="ChEBI" id="CHEBI:78442"/>
        <dbReference type="ChEBI" id="CHEBI:78531"/>
        <dbReference type="ChEBI" id="CHEBI:456215"/>
        <dbReference type="EC" id="6.1.1.20"/>
    </reaction>
</comment>
<keyword evidence="10 13" id="KW-0648">Protein biosynthesis</keyword>
<evidence type="ECO:0000313" key="15">
    <source>
        <dbReference type="EMBL" id="PJE60018.1"/>
    </source>
</evidence>
<feature type="domain" description="Aminoacyl-transfer RNA synthetases class-II family profile" evidence="14">
    <location>
        <begin position="99"/>
        <end position="307"/>
    </location>
</feature>
<comment type="subcellular location">
    <subcellularLocation>
        <location evidence="1 13">Cytoplasm</location>
    </subcellularLocation>
</comment>
<reference evidence="16" key="1">
    <citation type="submission" date="2017-09" db="EMBL/GenBank/DDBJ databases">
        <title>Depth-based differentiation of microbial function through sediment-hosted aquifers and enrichment of novel symbionts in the deep terrestrial subsurface.</title>
        <authorList>
            <person name="Probst A.J."/>
            <person name="Ladd B."/>
            <person name="Jarett J.K."/>
            <person name="Geller-Mcgrath D.E."/>
            <person name="Sieber C.M.K."/>
            <person name="Emerson J.B."/>
            <person name="Anantharaman K."/>
            <person name="Thomas B.C."/>
            <person name="Malmstrom R."/>
            <person name="Stieglmeier M."/>
            <person name="Klingl A."/>
            <person name="Woyke T."/>
            <person name="Ryan C.M."/>
            <person name="Banfield J.F."/>
        </authorList>
    </citation>
    <scope>NUCLEOTIDE SEQUENCE [LARGE SCALE GENOMIC DNA]</scope>
</reference>
<comment type="cofactor">
    <cofactor evidence="13">
        <name>Mg(2+)</name>
        <dbReference type="ChEBI" id="CHEBI:18420"/>
    </cofactor>
    <text evidence="13">Binds 2 magnesium ions per tetramer.</text>
</comment>
<protein>
    <recommendedName>
        <fullName evidence="13">Phenylalanine--tRNA ligase alpha subunit</fullName>
        <ecNumber evidence="13">6.1.1.20</ecNumber>
    </recommendedName>
    <alternativeName>
        <fullName evidence="13">Phenylalanyl-tRNA synthetase alpha subunit</fullName>
        <shortName evidence="13">PheRS</shortName>
    </alternativeName>
</protein>
<sequence>MHEQIAKIKKDFERDQKTSSSFALKVKYLGRKHGLVTSLMKELAKMSEQHKKEFGPEINRLKKYIEKELGAGSQKKAIVKIDKTLPGIKPNIGTLHPVTQIVEELSDFFAQMGFRVLDGPEVESEYFNFEALNIPDWHPAREMQDTFWTDQEGILLRTHTSPMQVRAMLKYGPPLYCVVPGRVFRYEATDARHDHTFYQLEGLVVDENISIANMNAFVRLLIEKIVGQKVVVRIRPGFFAFVEPGIEVDAQCLVCRGKGCRLCKKTGWVEMAGAGMVHPNVLRAGNIDPNRYFGFAFGFGTSRLAQLKFGFEDARLVHQNDLRFLRQF</sequence>
<dbReference type="InterPro" id="IPR022911">
    <property type="entry name" value="Phe_tRNA_ligase_alpha1_bac"/>
</dbReference>
<evidence type="ECO:0000256" key="11">
    <source>
        <dbReference type="ARBA" id="ARBA00023146"/>
    </source>
</evidence>
<feature type="binding site" evidence="13">
    <location>
        <position position="243"/>
    </location>
    <ligand>
        <name>Mg(2+)</name>
        <dbReference type="ChEBI" id="CHEBI:18420"/>
        <note>shared with beta subunit</note>
    </ligand>
</feature>
<dbReference type="NCBIfam" id="TIGR00468">
    <property type="entry name" value="pheS"/>
    <property type="match status" value="1"/>
</dbReference>
<dbReference type="GO" id="GO:0000049">
    <property type="term" value="F:tRNA binding"/>
    <property type="evidence" value="ECO:0007669"/>
    <property type="project" value="InterPro"/>
</dbReference>
<keyword evidence="4 13" id="KW-0963">Cytoplasm</keyword>
<dbReference type="EC" id="6.1.1.20" evidence="13"/>
<evidence type="ECO:0000256" key="3">
    <source>
        <dbReference type="ARBA" id="ARBA00011209"/>
    </source>
</evidence>
<dbReference type="GO" id="GO:0006432">
    <property type="term" value="P:phenylalanyl-tRNA aminoacylation"/>
    <property type="evidence" value="ECO:0007669"/>
    <property type="project" value="UniProtKB-UniRule"/>
</dbReference>
<dbReference type="EMBL" id="PFEA01000012">
    <property type="protein sequence ID" value="PJE60018.1"/>
    <property type="molecule type" value="Genomic_DNA"/>
</dbReference>
<dbReference type="Gene3D" id="3.30.930.10">
    <property type="entry name" value="Bira Bifunctional Protein, Domain 2"/>
    <property type="match status" value="1"/>
</dbReference>
<dbReference type="PROSITE" id="PS50862">
    <property type="entry name" value="AA_TRNA_LIGASE_II"/>
    <property type="match status" value="1"/>
</dbReference>
<keyword evidence="11 13" id="KW-0030">Aminoacyl-tRNA synthetase</keyword>
<evidence type="ECO:0000256" key="6">
    <source>
        <dbReference type="ARBA" id="ARBA00022723"/>
    </source>
</evidence>
<keyword evidence="7 13" id="KW-0547">Nucleotide-binding</keyword>
<dbReference type="InterPro" id="IPR002319">
    <property type="entry name" value="Phenylalanyl-tRNA_Synthase"/>
</dbReference>
<evidence type="ECO:0000256" key="7">
    <source>
        <dbReference type="ARBA" id="ARBA00022741"/>
    </source>
</evidence>
<dbReference type="PANTHER" id="PTHR11538">
    <property type="entry name" value="PHENYLALANYL-TRNA SYNTHETASE"/>
    <property type="match status" value="1"/>
</dbReference>
<dbReference type="AlphaFoldDB" id="A0A2M8KJD4"/>
<dbReference type="HAMAP" id="MF_00281">
    <property type="entry name" value="Phe_tRNA_synth_alpha1"/>
    <property type="match status" value="1"/>
</dbReference>
<evidence type="ECO:0000256" key="5">
    <source>
        <dbReference type="ARBA" id="ARBA00022598"/>
    </source>
</evidence>
<dbReference type="CDD" id="cd00496">
    <property type="entry name" value="PheRS_alpha_core"/>
    <property type="match status" value="1"/>
</dbReference>
<comment type="caution">
    <text evidence="15">The sequence shown here is derived from an EMBL/GenBank/DDBJ whole genome shotgun (WGS) entry which is preliminary data.</text>
</comment>
<dbReference type="GO" id="GO:0005524">
    <property type="term" value="F:ATP binding"/>
    <property type="evidence" value="ECO:0007669"/>
    <property type="project" value="UniProtKB-UniRule"/>
</dbReference>
<dbReference type="GO" id="GO:0000287">
    <property type="term" value="F:magnesium ion binding"/>
    <property type="evidence" value="ECO:0007669"/>
    <property type="project" value="UniProtKB-UniRule"/>
</dbReference>
<dbReference type="Pfam" id="PF02912">
    <property type="entry name" value="Phe_tRNA-synt_N"/>
    <property type="match status" value="1"/>
</dbReference>
<evidence type="ECO:0000256" key="2">
    <source>
        <dbReference type="ARBA" id="ARBA00010207"/>
    </source>
</evidence>
<dbReference type="InterPro" id="IPR006195">
    <property type="entry name" value="aa-tRNA-synth_II"/>
</dbReference>
<dbReference type="InterPro" id="IPR045864">
    <property type="entry name" value="aa-tRNA-synth_II/BPL/LPL"/>
</dbReference>
<keyword evidence="5 13" id="KW-0436">Ligase</keyword>
<dbReference type="SUPFAM" id="SSF55681">
    <property type="entry name" value="Class II aaRS and biotin synthetases"/>
    <property type="match status" value="1"/>
</dbReference>
<keyword evidence="9 13" id="KW-0460">Magnesium</keyword>
<dbReference type="InterPro" id="IPR010978">
    <property type="entry name" value="tRNA-bd_arm"/>
</dbReference>
<evidence type="ECO:0000256" key="9">
    <source>
        <dbReference type="ARBA" id="ARBA00022842"/>
    </source>
</evidence>
<organism evidence="15 16">
    <name type="scientific">Candidatus Portnoybacteria bacterium CG10_big_fil_rev_8_21_14_0_10_44_7</name>
    <dbReference type="NCBI Taxonomy" id="1974816"/>
    <lineage>
        <taxon>Bacteria</taxon>
        <taxon>Candidatus Portnoyibacteriota</taxon>
    </lineage>
</organism>
<evidence type="ECO:0000313" key="16">
    <source>
        <dbReference type="Proteomes" id="UP000231086"/>
    </source>
</evidence>
<dbReference type="Pfam" id="PF01409">
    <property type="entry name" value="tRNA-synt_2d"/>
    <property type="match status" value="1"/>
</dbReference>
<dbReference type="Proteomes" id="UP000231086">
    <property type="component" value="Unassembled WGS sequence"/>
</dbReference>
<dbReference type="GO" id="GO:0005737">
    <property type="term" value="C:cytoplasm"/>
    <property type="evidence" value="ECO:0007669"/>
    <property type="project" value="UniProtKB-SubCell"/>
</dbReference>
<comment type="similarity">
    <text evidence="2 13">Belongs to the class-II aminoacyl-tRNA synthetase family. Phe-tRNA synthetase alpha subunit type 1 subfamily.</text>
</comment>
<dbReference type="GO" id="GO:0004826">
    <property type="term" value="F:phenylalanine-tRNA ligase activity"/>
    <property type="evidence" value="ECO:0007669"/>
    <property type="project" value="UniProtKB-UniRule"/>
</dbReference>
<dbReference type="InterPro" id="IPR004188">
    <property type="entry name" value="Phe-tRNA_ligase_II_N"/>
</dbReference>
<evidence type="ECO:0000256" key="13">
    <source>
        <dbReference type="HAMAP-Rule" id="MF_00281"/>
    </source>
</evidence>
<keyword evidence="6 13" id="KW-0479">Metal-binding</keyword>